<organism evidence="3 4">
    <name type="scientific">Faucicola osloensis</name>
    <name type="common">Moraxella osloensis</name>
    <dbReference type="NCBI Taxonomy" id="34062"/>
    <lineage>
        <taxon>Bacteria</taxon>
        <taxon>Pseudomonadati</taxon>
        <taxon>Pseudomonadota</taxon>
        <taxon>Gammaproteobacteria</taxon>
        <taxon>Moraxellales</taxon>
        <taxon>Moraxellaceae</taxon>
        <taxon>Faucicola</taxon>
    </lineage>
</organism>
<dbReference type="InterPro" id="IPR011055">
    <property type="entry name" value="Dup_hybrid_motif"/>
</dbReference>
<sequence length="231" mass="24571">MKLALIALPVVALTTMSVAQAQILSITNAGKTSQVIVREDDGEDYYLPSDAVNAAIKNLSQQTQQKEDRLASLAQKLSTQPTTIINMPAMGSYAGNGMLTVRPIASSARMSSGFGYRIHPVTGKSQFHKGMDFAAPIGTPIYATGNGVVTFSGWGTGYGRYVEVDHGNGTVTRYAHTSANYVNVGDTVYANQQIAAVGNTGRSTGAHLHYEVRQNGQAINPQTYLAMAPAR</sequence>
<dbReference type="InterPro" id="IPR016047">
    <property type="entry name" value="M23ase_b-sheet_dom"/>
</dbReference>
<dbReference type="STRING" id="34062.AXE82_08560"/>
<accession>A0A2D2LSS9</accession>
<dbReference type="SUPFAM" id="SSF51261">
    <property type="entry name" value="Duplicated hybrid motif"/>
    <property type="match status" value="1"/>
</dbReference>
<evidence type="ECO:0000313" key="3">
    <source>
        <dbReference type="EMBL" id="ATR78089.1"/>
    </source>
</evidence>
<evidence type="ECO:0000256" key="1">
    <source>
        <dbReference type="SAM" id="SignalP"/>
    </source>
</evidence>
<dbReference type="Pfam" id="PF01551">
    <property type="entry name" value="Peptidase_M23"/>
    <property type="match status" value="1"/>
</dbReference>
<dbReference type="Gene3D" id="2.70.70.10">
    <property type="entry name" value="Glucose Permease (Domain IIA)"/>
    <property type="match status" value="1"/>
</dbReference>
<evidence type="ECO:0000313" key="4">
    <source>
        <dbReference type="Proteomes" id="UP000229340"/>
    </source>
</evidence>
<gene>
    <name evidence="3" type="ORF">NP7_01650</name>
</gene>
<dbReference type="PANTHER" id="PTHR21666">
    <property type="entry name" value="PEPTIDASE-RELATED"/>
    <property type="match status" value="1"/>
</dbReference>
<reference evidence="4" key="1">
    <citation type="submission" date="2017-11" db="EMBL/GenBank/DDBJ databases">
        <title>Complete genome sequence of Moraxella osloensis NP7 isolated from human skin.</title>
        <authorList>
            <person name="Lee K."/>
            <person name="Lim J.Y."/>
            <person name="Hwang I."/>
        </authorList>
    </citation>
    <scope>NUCLEOTIDE SEQUENCE [LARGE SCALE GENOMIC DNA]</scope>
    <source>
        <strain evidence="4">NP7</strain>
    </source>
</reference>
<feature type="signal peptide" evidence="1">
    <location>
        <begin position="1"/>
        <end position="21"/>
    </location>
</feature>
<dbReference type="EMBL" id="CP024443">
    <property type="protein sequence ID" value="ATR78089.1"/>
    <property type="molecule type" value="Genomic_DNA"/>
</dbReference>
<keyword evidence="1" id="KW-0732">Signal</keyword>
<dbReference type="Proteomes" id="UP000229340">
    <property type="component" value="Chromosome"/>
</dbReference>
<evidence type="ECO:0000259" key="2">
    <source>
        <dbReference type="Pfam" id="PF01551"/>
    </source>
</evidence>
<name>A0A2D2LSS9_FAUOS</name>
<dbReference type="InterPro" id="IPR050570">
    <property type="entry name" value="Cell_wall_metabolism_enzyme"/>
</dbReference>
<dbReference type="CDD" id="cd12797">
    <property type="entry name" value="M23_peptidase"/>
    <property type="match status" value="1"/>
</dbReference>
<dbReference type="AlphaFoldDB" id="A0A2D2LSS9"/>
<dbReference type="GO" id="GO:0004222">
    <property type="term" value="F:metalloendopeptidase activity"/>
    <property type="evidence" value="ECO:0007669"/>
    <property type="project" value="TreeGrafter"/>
</dbReference>
<dbReference type="RefSeq" id="WP_100269451.1">
    <property type="nucleotide sequence ID" value="NZ_CP024443.1"/>
</dbReference>
<dbReference type="FunFam" id="2.70.70.10:FF:000006">
    <property type="entry name" value="M23 family peptidase"/>
    <property type="match status" value="1"/>
</dbReference>
<proteinExistence type="predicted"/>
<feature type="domain" description="M23ase beta-sheet core" evidence="2">
    <location>
        <begin position="126"/>
        <end position="221"/>
    </location>
</feature>
<protein>
    <submittedName>
        <fullName evidence="3">M23 family peptidase</fullName>
    </submittedName>
</protein>
<dbReference type="PANTHER" id="PTHR21666:SF291">
    <property type="entry name" value="STAGE II SPORULATION PROTEIN Q"/>
    <property type="match status" value="1"/>
</dbReference>
<feature type="chain" id="PRO_5013911124" evidence="1">
    <location>
        <begin position="22"/>
        <end position="231"/>
    </location>
</feature>